<evidence type="ECO:0000313" key="2">
    <source>
        <dbReference type="EMBL" id="ARW68850.1"/>
    </source>
</evidence>
<feature type="transmembrane region" description="Helical" evidence="1">
    <location>
        <begin position="221"/>
        <end position="244"/>
    </location>
</feature>
<dbReference type="GO" id="GO:0005548">
    <property type="term" value="F:phospholipid transporter activity"/>
    <property type="evidence" value="ECO:0007669"/>
    <property type="project" value="TreeGrafter"/>
</dbReference>
<proteinExistence type="predicted"/>
<keyword evidence="2" id="KW-0150">Chloroplast</keyword>
<keyword evidence="1" id="KW-0812">Transmembrane</keyword>
<feature type="transmembrane region" description="Helical" evidence="1">
    <location>
        <begin position="189"/>
        <end position="209"/>
    </location>
</feature>
<organism evidence="2">
    <name type="scientific">Kapraunia schneideri</name>
    <dbReference type="NCBI Taxonomy" id="717899"/>
    <lineage>
        <taxon>Eukaryota</taxon>
        <taxon>Rhodophyta</taxon>
        <taxon>Florideophyceae</taxon>
        <taxon>Rhodymeniophycidae</taxon>
        <taxon>Ceramiales</taxon>
        <taxon>Rhodomelaceae</taxon>
        <taxon>Kapraunia</taxon>
    </lineage>
</organism>
<dbReference type="GO" id="GO:0043190">
    <property type="term" value="C:ATP-binding cassette (ABC) transporter complex"/>
    <property type="evidence" value="ECO:0007669"/>
    <property type="project" value="InterPro"/>
</dbReference>
<evidence type="ECO:0008006" key="3">
    <source>
        <dbReference type="Google" id="ProtNLM"/>
    </source>
</evidence>
<dbReference type="PANTHER" id="PTHR30188">
    <property type="entry name" value="ABC TRANSPORTER PERMEASE PROTEIN-RELATED"/>
    <property type="match status" value="1"/>
</dbReference>
<geneLocation type="chloroplast" evidence="2"/>
<protein>
    <recommendedName>
        <fullName evidence="3">ABC transporter permease</fullName>
    </recommendedName>
</protein>
<keyword evidence="1" id="KW-0472">Membrane</keyword>
<keyword evidence="2" id="KW-0934">Plastid</keyword>
<evidence type="ECO:0000256" key="1">
    <source>
        <dbReference type="SAM" id="Phobius"/>
    </source>
</evidence>
<feature type="transmembrane region" description="Helical" evidence="1">
    <location>
        <begin position="39"/>
        <end position="60"/>
    </location>
</feature>
<name>A0A1Z1MRX1_9FLOR</name>
<dbReference type="AlphaFoldDB" id="A0A1Z1MRX1"/>
<keyword evidence="1" id="KW-1133">Transmembrane helix</keyword>
<feature type="transmembrane region" description="Helical" evidence="1">
    <location>
        <begin position="66"/>
        <end position="84"/>
    </location>
</feature>
<sequence>MITFFNRLIVCCRVSAYIFNFTKIKFLDYKSFCSCLRAIGYDILFINIITSFSVSLVLSLQIVKEFLYLNAVHLVSSILALSFIRELSPILTSIIIIAKVGSLFTSEIGTMATTGQIDSLFVLGVNPVDYLIYPRFLALIIVFPLVNIFFLLTSFLSSAFVCFLLYDIDPNFFFNLFYASIVIDSLKSLLKVVIFACGISMITCVWGITTSGGSKAVGLSTTSSVVTSLLFVFILNFVLSYLLFDNFLSVFSSI</sequence>
<dbReference type="EMBL" id="MF101454">
    <property type="protein sequence ID" value="ARW68850.1"/>
    <property type="molecule type" value="Genomic_DNA"/>
</dbReference>
<dbReference type="Pfam" id="PF02405">
    <property type="entry name" value="MlaE"/>
    <property type="match status" value="1"/>
</dbReference>
<dbReference type="PANTHER" id="PTHR30188:SF4">
    <property type="entry name" value="PROTEIN TRIGALACTOSYLDIACYLGLYCEROL 1, CHLOROPLASTIC"/>
    <property type="match status" value="1"/>
</dbReference>
<accession>A0A1Z1MRX1</accession>
<reference evidence="2" key="1">
    <citation type="journal article" date="2017" name="J. Phycol.">
        <title>Analysis of chloroplast genomes and a supermatrix inform reclassification of the Rhodomelaceae (Rhodophyta).</title>
        <authorList>
            <person name="Diaz-Tapia P."/>
            <person name="Maggs C.A."/>
            <person name="West J.A."/>
            <person name="Verbruggen H."/>
        </authorList>
    </citation>
    <scope>NUCLEOTIDE SEQUENCE</scope>
    <source>
        <strain evidence="2">PD1720</strain>
    </source>
</reference>
<gene>
    <name evidence="2" type="primary">ycf63</name>
</gene>
<dbReference type="GeneID" id="33361909"/>
<dbReference type="InterPro" id="IPR030802">
    <property type="entry name" value="Permease_MalE"/>
</dbReference>
<dbReference type="RefSeq" id="YP_009399244.1">
    <property type="nucleotide sequence ID" value="NC_035296.1"/>
</dbReference>
<feature type="transmembrane region" description="Helical" evidence="1">
    <location>
        <begin position="137"/>
        <end position="168"/>
    </location>
</feature>